<sequence length="255" mass="29889">MISITRENNMDLMSRYPDNYFDLAIVDPPYGILNKTKRGGDRKFNMKEYAQWDVKPNDEYFNELFRVSKNQIIWGGNYFGQLWLRSEYNKGYIIWDKKQPESLNNFAMAEMAWSSLDRPAKIFHYSVRKNRNKTHPTQKPLDLYNWLLKMYAKQGDKILDTHLGSGTIAIACYNAGISLTGCEISENYFEKSLEKIKEHLPDVKVDTSIPSAYSIQFPNQEKESHELNEILIEQNKQLRIFKETQAEYLTEKANA</sequence>
<dbReference type="Pfam" id="PF01555">
    <property type="entry name" value="N6_N4_Mtase"/>
    <property type="match status" value="1"/>
</dbReference>
<keyword evidence="7" id="KW-1185">Reference proteome</keyword>
<comment type="similarity">
    <text evidence="1 4">Belongs to the N(4)/N(6)-methyltransferase family.</text>
</comment>
<dbReference type="RefSeq" id="WP_388021102.1">
    <property type="nucleotide sequence ID" value="NZ_JBHUDT010000004.1"/>
</dbReference>
<proteinExistence type="inferred from homology"/>
<protein>
    <recommendedName>
        <fullName evidence="4">Methyltransferase</fullName>
        <ecNumber evidence="4">2.1.1.-</ecNumber>
    </recommendedName>
</protein>
<evidence type="ECO:0000256" key="4">
    <source>
        <dbReference type="RuleBase" id="RU362026"/>
    </source>
</evidence>
<dbReference type="Proteomes" id="UP001597441">
    <property type="component" value="Unassembled WGS sequence"/>
</dbReference>
<dbReference type="SUPFAM" id="SSF53335">
    <property type="entry name" value="S-adenosyl-L-methionine-dependent methyltransferases"/>
    <property type="match status" value="1"/>
</dbReference>
<dbReference type="InterPro" id="IPR002052">
    <property type="entry name" value="DNA_methylase_N6_adenine_CS"/>
</dbReference>
<dbReference type="PROSITE" id="PS00092">
    <property type="entry name" value="N6_MTASE"/>
    <property type="match status" value="1"/>
</dbReference>
<dbReference type="InterPro" id="IPR029063">
    <property type="entry name" value="SAM-dependent_MTases_sf"/>
</dbReference>
<dbReference type="PANTHER" id="PTHR13370:SF24">
    <property type="entry name" value="TYPE III RESTRICTION-MODIFICATION ENZYME STYLTI MOD SUBUNIT"/>
    <property type="match status" value="1"/>
</dbReference>
<accession>A0ABW5JXT0</accession>
<evidence type="ECO:0000256" key="3">
    <source>
        <dbReference type="ARBA" id="ARBA00022679"/>
    </source>
</evidence>
<dbReference type="PANTHER" id="PTHR13370">
    <property type="entry name" value="RNA METHYLASE-RELATED"/>
    <property type="match status" value="1"/>
</dbReference>
<dbReference type="InterPro" id="IPR001091">
    <property type="entry name" value="RM_Methyltransferase"/>
</dbReference>
<organism evidence="6 7">
    <name type="scientific">Gelatiniphilus marinus</name>
    <dbReference type="NCBI Taxonomy" id="1759464"/>
    <lineage>
        <taxon>Bacteria</taxon>
        <taxon>Pseudomonadati</taxon>
        <taxon>Bacteroidota</taxon>
        <taxon>Flavobacteriia</taxon>
        <taxon>Flavobacteriales</taxon>
        <taxon>Flavobacteriaceae</taxon>
        <taxon>Gelatiniphilus</taxon>
    </lineage>
</organism>
<evidence type="ECO:0000256" key="1">
    <source>
        <dbReference type="ARBA" id="ARBA00006594"/>
    </source>
</evidence>
<keyword evidence="3" id="KW-0808">Transferase</keyword>
<dbReference type="EMBL" id="JBHULK010000010">
    <property type="protein sequence ID" value="MFD2536545.1"/>
    <property type="molecule type" value="Genomic_DNA"/>
</dbReference>
<comment type="caution">
    <text evidence="6">The sequence shown here is derived from an EMBL/GenBank/DDBJ whole genome shotgun (WGS) entry which is preliminary data.</text>
</comment>
<evidence type="ECO:0000259" key="5">
    <source>
        <dbReference type="Pfam" id="PF01555"/>
    </source>
</evidence>
<dbReference type="Gene3D" id="3.40.50.150">
    <property type="entry name" value="Vaccinia Virus protein VP39"/>
    <property type="match status" value="1"/>
</dbReference>
<reference evidence="7" key="1">
    <citation type="journal article" date="2019" name="Int. J. Syst. Evol. Microbiol.">
        <title>The Global Catalogue of Microorganisms (GCM) 10K type strain sequencing project: providing services to taxonomists for standard genome sequencing and annotation.</title>
        <authorList>
            <consortium name="The Broad Institute Genomics Platform"/>
            <consortium name="The Broad Institute Genome Sequencing Center for Infectious Disease"/>
            <person name="Wu L."/>
            <person name="Ma J."/>
        </authorList>
    </citation>
    <scope>NUCLEOTIDE SEQUENCE [LARGE SCALE GENOMIC DNA]</scope>
    <source>
        <strain evidence="7">KCTC 42903</strain>
    </source>
</reference>
<keyword evidence="2 6" id="KW-0489">Methyltransferase</keyword>
<evidence type="ECO:0000256" key="2">
    <source>
        <dbReference type="ARBA" id="ARBA00022603"/>
    </source>
</evidence>
<name>A0ABW5JXT0_9FLAO</name>
<evidence type="ECO:0000313" key="6">
    <source>
        <dbReference type="EMBL" id="MFD2536545.1"/>
    </source>
</evidence>
<dbReference type="PRINTS" id="PR00508">
    <property type="entry name" value="S21N4MTFRASE"/>
</dbReference>
<dbReference type="GO" id="GO:0008168">
    <property type="term" value="F:methyltransferase activity"/>
    <property type="evidence" value="ECO:0007669"/>
    <property type="project" value="UniProtKB-KW"/>
</dbReference>
<dbReference type="InterPro" id="IPR002941">
    <property type="entry name" value="DNA_methylase_N4/N6"/>
</dbReference>
<evidence type="ECO:0000313" key="7">
    <source>
        <dbReference type="Proteomes" id="UP001597441"/>
    </source>
</evidence>
<dbReference type="EC" id="2.1.1.-" evidence="4"/>
<feature type="domain" description="DNA methylase N-4/N-6" evidence="5">
    <location>
        <begin position="95"/>
        <end position="192"/>
    </location>
</feature>
<dbReference type="GO" id="GO:0032259">
    <property type="term" value="P:methylation"/>
    <property type="evidence" value="ECO:0007669"/>
    <property type="project" value="UniProtKB-KW"/>
</dbReference>
<gene>
    <name evidence="6" type="ORF">ACFSQS_15650</name>
</gene>